<dbReference type="InterPro" id="IPR006047">
    <property type="entry name" value="GH13_cat_dom"/>
</dbReference>
<dbReference type="Gene3D" id="2.60.40.1180">
    <property type="entry name" value="Golgi alpha-mannosidase II"/>
    <property type="match status" value="1"/>
</dbReference>
<dbReference type="PANTHER" id="PTHR10357">
    <property type="entry name" value="ALPHA-AMYLASE FAMILY MEMBER"/>
    <property type="match status" value="1"/>
</dbReference>
<dbReference type="InterPro" id="IPR017853">
    <property type="entry name" value="GH"/>
</dbReference>
<dbReference type="EMBL" id="SACM01000001">
    <property type="protein sequence ID" value="RVT88955.1"/>
    <property type="molecule type" value="Genomic_DNA"/>
</dbReference>
<evidence type="ECO:0000313" key="4">
    <source>
        <dbReference type="EMBL" id="RVT88955.1"/>
    </source>
</evidence>
<evidence type="ECO:0000256" key="2">
    <source>
        <dbReference type="ARBA" id="ARBA00023295"/>
    </source>
</evidence>
<dbReference type="InterPro" id="IPR045857">
    <property type="entry name" value="O16G_dom_2"/>
</dbReference>
<keyword evidence="5" id="KW-1185">Reference proteome</keyword>
<dbReference type="PANTHER" id="PTHR10357:SF210">
    <property type="entry name" value="MALTODEXTRIN GLUCOSIDASE"/>
    <property type="match status" value="1"/>
</dbReference>
<dbReference type="OrthoDB" id="9761577at2"/>
<comment type="caution">
    <text evidence="4">The sequence shown here is derived from an EMBL/GenBank/DDBJ whole genome shotgun (WGS) entry which is preliminary data.</text>
</comment>
<proteinExistence type="predicted"/>
<dbReference type="SUPFAM" id="SSF51011">
    <property type="entry name" value="Glycosyl hydrolase domain"/>
    <property type="match status" value="1"/>
</dbReference>
<dbReference type="Proteomes" id="UP000288587">
    <property type="component" value="Unassembled WGS sequence"/>
</dbReference>
<dbReference type="Gene3D" id="3.20.20.80">
    <property type="entry name" value="Glycosidases"/>
    <property type="match status" value="1"/>
</dbReference>
<keyword evidence="2" id="KW-0326">Glycosidase</keyword>
<dbReference type="CDD" id="cd11338">
    <property type="entry name" value="AmyAc_CMD"/>
    <property type="match status" value="1"/>
</dbReference>
<feature type="domain" description="Glycosyl hydrolase family 13 catalytic" evidence="3">
    <location>
        <begin position="34"/>
        <end position="404"/>
    </location>
</feature>
<name>A0A437LU47_9BURK</name>
<evidence type="ECO:0000256" key="1">
    <source>
        <dbReference type="ARBA" id="ARBA00022801"/>
    </source>
</evidence>
<dbReference type="GO" id="GO:0016798">
    <property type="term" value="F:hydrolase activity, acting on glycosyl bonds"/>
    <property type="evidence" value="ECO:0007669"/>
    <property type="project" value="UniProtKB-KW"/>
</dbReference>
<protein>
    <submittedName>
        <fullName evidence="4">Glycoside hydrolase family 13 protein</fullName>
    </submittedName>
</protein>
<dbReference type="GO" id="GO:0005975">
    <property type="term" value="P:carbohydrate metabolic process"/>
    <property type="evidence" value="ECO:0007669"/>
    <property type="project" value="InterPro"/>
</dbReference>
<reference evidence="4 5" key="1">
    <citation type="submission" date="2019-01" db="EMBL/GenBank/DDBJ databases">
        <authorList>
            <person name="Chen W.-M."/>
        </authorList>
    </citation>
    <scope>NUCLEOTIDE SEQUENCE [LARGE SCALE GENOMIC DNA]</scope>
    <source>
        <strain evidence="4 5">CCP-18</strain>
    </source>
</reference>
<dbReference type="SUPFAM" id="SSF51445">
    <property type="entry name" value="(Trans)glycosidases"/>
    <property type="match status" value="1"/>
</dbReference>
<keyword evidence="1 4" id="KW-0378">Hydrolase</keyword>
<dbReference type="SMART" id="SM00642">
    <property type="entry name" value="Aamy"/>
    <property type="match status" value="1"/>
</dbReference>
<dbReference type="InterPro" id="IPR013780">
    <property type="entry name" value="Glyco_hydro_b"/>
</dbReference>
<gene>
    <name evidence="4" type="ORF">EOD73_04415</name>
</gene>
<sequence>MVHAADPANRYDAELKGRFEAREKDWRNGAIVYQVLPDRFAPAANLEAKRHLYPAPKVLRSWDETPKRGTYVESAKLWSHEIEFWGGDLQSLRAKLDHVQGLGADVLYLNPIHLAYTNHKYDAFDYNAVSPEFGTRADVKALAKDVHARGMKLVLDGVFNHMGRNSPKFKDAEANPKSPWRDWFYFGPPYPGGARSWWLAENLPEINLENPAVRDHVYAGKDSVVRSYLRDGVDGWRLDVAVDIGFEHLHGLTRAAHAEKPGSLVVGEIANYPKEWFPAVDGVMNFTLRALVLRLVEQKIEPQHAARMIDRMVRESGIEPMLKSWLMLDNHDEQRIATRVPDEAQRRLAQVLQFTLPGAPNVYYGSEVGMTGGGDPEMRAPMRWDWVRDDNPTLRWTKQLIQLRKQHRALRVGDFRLVESNRLFAFERHTDRAADTVVVVMNPTSQTVRETVMVANAKLMNNWMLVDQLGGGPKQMIVTGLLDLELPPGAFRVYVPELSPGGGYSAYKRVQ</sequence>
<evidence type="ECO:0000313" key="5">
    <source>
        <dbReference type="Proteomes" id="UP000288587"/>
    </source>
</evidence>
<dbReference type="Gene3D" id="3.90.400.10">
    <property type="entry name" value="Oligo-1,6-glucosidase, Domain 2"/>
    <property type="match status" value="1"/>
</dbReference>
<evidence type="ECO:0000259" key="3">
    <source>
        <dbReference type="SMART" id="SM00642"/>
    </source>
</evidence>
<organism evidence="4 5">
    <name type="scientific">Inhella crocodyli</name>
    <dbReference type="NCBI Taxonomy" id="2499851"/>
    <lineage>
        <taxon>Bacteria</taxon>
        <taxon>Pseudomonadati</taxon>
        <taxon>Pseudomonadota</taxon>
        <taxon>Betaproteobacteria</taxon>
        <taxon>Burkholderiales</taxon>
        <taxon>Sphaerotilaceae</taxon>
        <taxon>Inhella</taxon>
    </lineage>
</organism>
<dbReference type="AlphaFoldDB" id="A0A437LU47"/>
<dbReference type="Pfam" id="PF00128">
    <property type="entry name" value="Alpha-amylase"/>
    <property type="match status" value="1"/>
</dbReference>
<accession>A0A437LU47</accession>